<evidence type="ECO:0000256" key="2">
    <source>
        <dbReference type="ARBA" id="ARBA00023125"/>
    </source>
</evidence>
<dbReference type="InterPro" id="IPR018062">
    <property type="entry name" value="HTH_AraC-typ_CS"/>
</dbReference>
<sequence>MLDATVVVLDDGLSSTAIMPMEIFHSAGALWNDLLGVTARPAFRVRTVSPTGRPVRSPYGLTLGPQDSIEAVERTDIIIVPTSGLDLDLKMVENSALLPWLRRHYEQGAHIAGVCMGAAYLAEAGLLDGRVATSHWAVCDKLAARYPKVRWRPELFVTEDSRLLCSGGVCASMDISLYLVEKFCGREVALQCAKALLLPMPRVHQSGYAMLPVSQAHADERIRGVEGFLQANFRQDLSVKLLADQAGLSDRTFVRRFKAATGRLPADYLRALRIEAAKAMLERDTGPVQSISTAVGYDDVAFFRRLFKRGTGMTPTAYRAHFAPMSVRGY</sequence>
<reference evidence="5 6" key="1">
    <citation type="submission" date="2022-04" db="EMBL/GenBank/DDBJ databases">
        <title>Genome sequence of soybean root-associated Caulobacter segnis RL271.</title>
        <authorList>
            <person name="Longley R."/>
            <person name="Bonito G."/>
            <person name="Trigodet F."/>
            <person name="Crosson S."/>
            <person name="Fiebig A."/>
        </authorList>
    </citation>
    <scope>NUCLEOTIDE SEQUENCE [LARGE SCALE GENOMIC DNA]</scope>
    <source>
        <strain evidence="5 6">RL271</strain>
    </source>
</reference>
<dbReference type="Proteomes" id="UP001057520">
    <property type="component" value="Chromosome"/>
</dbReference>
<proteinExistence type="predicted"/>
<dbReference type="InterPro" id="IPR009057">
    <property type="entry name" value="Homeodomain-like_sf"/>
</dbReference>
<evidence type="ECO:0000313" key="5">
    <source>
        <dbReference type="EMBL" id="USQ95851.1"/>
    </source>
</evidence>
<evidence type="ECO:0000313" key="6">
    <source>
        <dbReference type="Proteomes" id="UP001057520"/>
    </source>
</evidence>
<dbReference type="PROSITE" id="PS01124">
    <property type="entry name" value="HTH_ARAC_FAMILY_2"/>
    <property type="match status" value="1"/>
</dbReference>
<dbReference type="PROSITE" id="PS00041">
    <property type="entry name" value="HTH_ARAC_FAMILY_1"/>
    <property type="match status" value="1"/>
</dbReference>
<dbReference type="Gene3D" id="1.10.10.60">
    <property type="entry name" value="Homeodomain-like"/>
    <property type="match status" value="2"/>
</dbReference>
<name>A0ABY4ZT29_9CAUL</name>
<dbReference type="InterPro" id="IPR052158">
    <property type="entry name" value="INH-QAR"/>
</dbReference>
<dbReference type="InterPro" id="IPR018060">
    <property type="entry name" value="HTH_AraC"/>
</dbReference>
<organism evidence="5 6">
    <name type="scientific">Caulobacter segnis</name>
    <dbReference type="NCBI Taxonomy" id="88688"/>
    <lineage>
        <taxon>Bacteria</taxon>
        <taxon>Pseudomonadati</taxon>
        <taxon>Pseudomonadota</taxon>
        <taxon>Alphaproteobacteria</taxon>
        <taxon>Caulobacterales</taxon>
        <taxon>Caulobacteraceae</taxon>
        <taxon>Caulobacter</taxon>
    </lineage>
</organism>
<evidence type="ECO:0000256" key="1">
    <source>
        <dbReference type="ARBA" id="ARBA00023015"/>
    </source>
</evidence>
<accession>A0ABY4ZT29</accession>
<dbReference type="PANTHER" id="PTHR43130">
    <property type="entry name" value="ARAC-FAMILY TRANSCRIPTIONAL REGULATOR"/>
    <property type="match status" value="1"/>
</dbReference>
<gene>
    <name evidence="5" type="ORF">MZV50_25495</name>
</gene>
<dbReference type="Gene3D" id="3.40.50.880">
    <property type="match status" value="1"/>
</dbReference>
<dbReference type="CDD" id="cd03138">
    <property type="entry name" value="GATase1_AraC_2"/>
    <property type="match status" value="1"/>
</dbReference>
<keyword evidence="3" id="KW-0804">Transcription</keyword>
<dbReference type="SUPFAM" id="SSF52317">
    <property type="entry name" value="Class I glutamine amidotransferase-like"/>
    <property type="match status" value="1"/>
</dbReference>
<evidence type="ECO:0000256" key="3">
    <source>
        <dbReference type="ARBA" id="ARBA00023163"/>
    </source>
</evidence>
<dbReference type="Pfam" id="PF01965">
    <property type="entry name" value="DJ-1_PfpI"/>
    <property type="match status" value="1"/>
</dbReference>
<dbReference type="InterPro" id="IPR002818">
    <property type="entry name" value="DJ-1/PfpI"/>
</dbReference>
<feature type="domain" description="HTH araC/xylS-type" evidence="4">
    <location>
        <begin position="223"/>
        <end position="321"/>
    </location>
</feature>
<dbReference type="InterPro" id="IPR029062">
    <property type="entry name" value="Class_I_gatase-like"/>
</dbReference>
<evidence type="ECO:0000259" key="4">
    <source>
        <dbReference type="PROSITE" id="PS01124"/>
    </source>
</evidence>
<dbReference type="Pfam" id="PF12833">
    <property type="entry name" value="HTH_18"/>
    <property type="match status" value="1"/>
</dbReference>
<dbReference type="EMBL" id="CP096040">
    <property type="protein sequence ID" value="USQ95851.1"/>
    <property type="molecule type" value="Genomic_DNA"/>
</dbReference>
<dbReference type="SMART" id="SM00342">
    <property type="entry name" value="HTH_ARAC"/>
    <property type="match status" value="1"/>
</dbReference>
<keyword evidence="1" id="KW-0805">Transcription regulation</keyword>
<protein>
    <submittedName>
        <fullName evidence="5">Helix-turn-helix domain-containing protein</fullName>
    </submittedName>
</protein>
<keyword evidence="6" id="KW-1185">Reference proteome</keyword>
<dbReference type="SUPFAM" id="SSF46689">
    <property type="entry name" value="Homeodomain-like"/>
    <property type="match status" value="2"/>
</dbReference>
<keyword evidence="2" id="KW-0238">DNA-binding</keyword>
<dbReference type="PANTHER" id="PTHR43130:SF3">
    <property type="entry name" value="HTH-TYPE TRANSCRIPTIONAL REGULATOR RV1931C"/>
    <property type="match status" value="1"/>
</dbReference>